<evidence type="ECO:0000313" key="2">
    <source>
        <dbReference type="Proteomes" id="UP000006055"/>
    </source>
</evidence>
<reference evidence="2" key="1">
    <citation type="submission" date="2012-06" db="EMBL/GenBank/DDBJ databases">
        <title>Complete sequence of chromosome of Desulfomonile tiedjei DSM 6799.</title>
        <authorList>
            <person name="Lucas S."/>
            <person name="Copeland A."/>
            <person name="Lapidus A."/>
            <person name="Glavina del Rio T."/>
            <person name="Dalin E."/>
            <person name="Tice H."/>
            <person name="Bruce D."/>
            <person name="Goodwin L."/>
            <person name="Pitluck S."/>
            <person name="Peters L."/>
            <person name="Ovchinnikova G."/>
            <person name="Zeytun A."/>
            <person name="Lu M."/>
            <person name="Kyrpides N."/>
            <person name="Mavromatis K."/>
            <person name="Ivanova N."/>
            <person name="Brettin T."/>
            <person name="Detter J.C."/>
            <person name="Han C."/>
            <person name="Larimer F."/>
            <person name="Land M."/>
            <person name="Hauser L."/>
            <person name="Markowitz V."/>
            <person name="Cheng J.-F."/>
            <person name="Hugenholtz P."/>
            <person name="Woyke T."/>
            <person name="Wu D."/>
            <person name="Spring S."/>
            <person name="Schroeder M."/>
            <person name="Brambilla E."/>
            <person name="Klenk H.-P."/>
            <person name="Eisen J.A."/>
        </authorList>
    </citation>
    <scope>NUCLEOTIDE SEQUENCE [LARGE SCALE GENOMIC DNA]</scope>
    <source>
        <strain evidence="2">ATCC 49306 / DSM 6799 / DCB-1</strain>
    </source>
</reference>
<keyword evidence="2" id="KW-1185">Reference proteome</keyword>
<protein>
    <submittedName>
        <fullName evidence="1">Uncharacterized protein</fullName>
    </submittedName>
</protein>
<evidence type="ECO:0000313" key="1">
    <source>
        <dbReference type="EMBL" id="AFM25471.1"/>
    </source>
</evidence>
<dbReference type="AlphaFoldDB" id="I4C7D0"/>
<name>I4C7D0_DESTA</name>
<organism evidence="1 2">
    <name type="scientific">Desulfomonile tiedjei (strain ATCC 49306 / DSM 6799 / DCB-1)</name>
    <dbReference type="NCBI Taxonomy" id="706587"/>
    <lineage>
        <taxon>Bacteria</taxon>
        <taxon>Pseudomonadati</taxon>
        <taxon>Thermodesulfobacteriota</taxon>
        <taxon>Desulfomonilia</taxon>
        <taxon>Desulfomonilales</taxon>
        <taxon>Desulfomonilaceae</taxon>
        <taxon>Desulfomonile</taxon>
    </lineage>
</organism>
<dbReference type="HOGENOM" id="CLU_2568317_0_0_7"/>
<dbReference type="RefSeq" id="WP_014810610.1">
    <property type="nucleotide sequence ID" value="NC_018025.1"/>
</dbReference>
<dbReference type="Proteomes" id="UP000006055">
    <property type="component" value="Chromosome"/>
</dbReference>
<accession>I4C7D0</accession>
<dbReference type="KEGG" id="dti:Desti_2801"/>
<proteinExistence type="predicted"/>
<sequence length="81" mass="8470">MSGKCKMLGLVMLLGLGVTVHAWAVGYERLEVDATKTRTNVVSSNGPAASIAEKCPALLDEVAGVITDLLSQFGIINKKAP</sequence>
<dbReference type="STRING" id="706587.Desti_2801"/>
<gene>
    <name evidence="1" type="ordered locus">Desti_2801</name>
</gene>
<dbReference type="EMBL" id="CP003360">
    <property type="protein sequence ID" value="AFM25471.1"/>
    <property type="molecule type" value="Genomic_DNA"/>
</dbReference>